<organism evidence="2 3">
    <name type="scientific">Parasponia andersonii</name>
    <name type="common">Sponia andersonii</name>
    <dbReference type="NCBI Taxonomy" id="3476"/>
    <lineage>
        <taxon>Eukaryota</taxon>
        <taxon>Viridiplantae</taxon>
        <taxon>Streptophyta</taxon>
        <taxon>Embryophyta</taxon>
        <taxon>Tracheophyta</taxon>
        <taxon>Spermatophyta</taxon>
        <taxon>Magnoliopsida</taxon>
        <taxon>eudicotyledons</taxon>
        <taxon>Gunneridae</taxon>
        <taxon>Pentapetalae</taxon>
        <taxon>rosids</taxon>
        <taxon>fabids</taxon>
        <taxon>Rosales</taxon>
        <taxon>Cannabaceae</taxon>
        <taxon>Parasponia</taxon>
    </lineage>
</organism>
<proteinExistence type="predicted"/>
<dbReference type="EMBL" id="JXTB01000485">
    <property type="protein sequence ID" value="PON38805.1"/>
    <property type="molecule type" value="Genomic_DNA"/>
</dbReference>
<accession>A0A2P5AQI9</accession>
<feature type="region of interest" description="Disordered" evidence="1">
    <location>
        <begin position="36"/>
        <end position="69"/>
    </location>
</feature>
<dbReference type="Proteomes" id="UP000237105">
    <property type="component" value="Unassembled WGS sequence"/>
</dbReference>
<comment type="caution">
    <text evidence="2">The sequence shown here is derived from an EMBL/GenBank/DDBJ whole genome shotgun (WGS) entry which is preliminary data.</text>
</comment>
<name>A0A2P5AQI9_PARAD</name>
<evidence type="ECO:0000313" key="3">
    <source>
        <dbReference type="Proteomes" id="UP000237105"/>
    </source>
</evidence>
<evidence type="ECO:0000256" key="1">
    <source>
        <dbReference type="SAM" id="MobiDB-lite"/>
    </source>
</evidence>
<sequence>MVAGYQEWAFRFASHGLAVGEHFVEQHRESSVVAMDDHGGRVPDEGDADSSHVQTHRRRVVVGGDDCNG</sequence>
<protein>
    <submittedName>
        <fullName evidence="2">Uncharacterized protein</fullName>
    </submittedName>
</protein>
<gene>
    <name evidence="2" type="ORF">PanWU01x14_309980</name>
</gene>
<reference evidence="3" key="1">
    <citation type="submission" date="2016-06" db="EMBL/GenBank/DDBJ databases">
        <title>Parallel loss of symbiosis genes in relatives of nitrogen-fixing non-legume Parasponia.</title>
        <authorList>
            <person name="Van Velzen R."/>
            <person name="Holmer R."/>
            <person name="Bu F."/>
            <person name="Rutten L."/>
            <person name="Van Zeijl A."/>
            <person name="Liu W."/>
            <person name="Santuari L."/>
            <person name="Cao Q."/>
            <person name="Sharma T."/>
            <person name="Shen D."/>
            <person name="Roswanjaya Y."/>
            <person name="Wardhani T."/>
            <person name="Kalhor M.S."/>
            <person name="Jansen J."/>
            <person name="Van den Hoogen J."/>
            <person name="Gungor B."/>
            <person name="Hartog M."/>
            <person name="Hontelez J."/>
            <person name="Verver J."/>
            <person name="Yang W.-C."/>
            <person name="Schijlen E."/>
            <person name="Repin R."/>
            <person name="Schilthuizen M."/>
            <person name="Schranz E."/>
            <person name="Heidstra R."/>
            <person name="Miyata K."/>
            <person name="Fedorova E."/>
            <person name="Kohlen W."/>
            <person name="Bisseling T."/>
            <person name="Smit S."/>
            <person name="Geurts R."/>
        </authorList>
    </citation>
    <scope>NUCLEOTIDE SEQUENCE [LARGE SCALE GENOMIC DNA]</scope>
    <source>
        <strain evidence="3">cv. WU1-14</strain>
    </source>
</reference>
<evidence type="ECO:0000313" key="2">
    <source>
        <dbReference type="EMBL" id="PON38805.1"/>
    </source>
</evidence>
<keyword evidence="3" id="KW-1185">Reference proteome</keyword>
<dbReference type="AlphaFoldDB" id="A0A2P5AQI9"/>